<protein>
    <submittedName>
        <fullName evidence="1">Uncharacterized protein</fullName>
    </submittedName>
</protein>
<evidence type="ECO:0000313" key="1">
    <source>
        <dbReference type="EMBL" id="CAH1984529.1"/>
    </source>
</evidence>
<organism evidence="1 2">
    <name type="scientific">Acanthoscelides obtectus</name>
    <name type="common">Bean weevil</name>
    <name type="synonym">Bruchus obtectus</name>
    <dbReference type="NCBI Taxonomy" id="200917"/>
    <lineage>
        <taxon>Eukaryota</taxon>
        <taxon>Metazoa</taxon>
        <taxon>Ecdysozoa</taxon>
        <taxon>Arthropoda</taxon>
        <taxon>Hexapoda</taxon>
        <taxon>Insecta</taxon>
        <taxon>Pterygota</taxon>
        <taxon>Neoptera</taxon>
        <taxon>Endopterygota</taxon>
        <taxon>Coleoptera</taxon>
        <taxon>Polyphaga</taxon>
        <taxon>Cucujiformia</taxon>
        <taxon>Chrysomeloidea</taxon>
        <taxon>Chrysomelidae</taxon>
        <taxon>Bruchinae</taxon>
        <taxon>Bruchini</taxon>
        <taxon>Acanthoscelides</taxon>
    </lineage>
</organism>
<gene>
    <name evidence="1" type="ORF">ACAOBT_LOCUS16153</name>
</gene>
<dbReference type="EMBL" id="CAKOFQ010006958">
    <property type="protein sequence ID" value="CAH1984529.1"/>
    <property type="molecule type" value="Genomic_DNA"/>
</dbReference>
<dbReference type="Proteomes" id="UP001152888">
    <property type="component" value="Unassembled WGS sequence"/>
</dbReference>
<reference evidence="1" key="1">
    <citation type="submission" date="2022-03" db="EMBL/GenBank/DDBJ databases">
        <authorList>
            <person name="Sayadi A."/>
        </authorList>
    </citation>
    <scope>NUCLEOTIDE SEQUENCE</scope>
</reference>
<sequence>MVQEIIQWTTEKMAKMRKKYSEPVASFLGPTNLIELKAWKLSPLRLETQKENQGFVLLL</sequence>
<dbReference type="AlphaFoldDB" id="A0A9P0KWT8"/>
<comment type="caution">
    <text evidence="1">The sequence shown here is derived from an EMBL/GenBank/DDBJ whole genome shotgun (WGS) entry which is preliminary data.</text>
</comment>
<evidence type="ECO:0000313" key="2">
    <source>
        <dbReference type="Proteomes" id="UP001152888"/>
    </source>
</evidence>
<proteinExistence type="predicted"/>
<accession>A0A9P0KWT8</accession>
<keyword evidence="2" id="KW-1185">Reference proteome</keyword>
<name>A0A9P0KWT8_ACAOB</name>